<feature type="transmembrane region" description="Helical" evidence="1">
    <location>
        <begin position="90"/>
        <end position="110"/>
    </location>
</feature>
<feature type="transmembrane region" description="Helical" evidence="1">
    <location>
        <begin position="186"/>
        <end position="213"/>
    </location>
</feature>
<protein>
    <recommendedName>
        <fullName evidence="4">Gustatory receptor</fullName>
    </recommendedName>
</protein>
<keyword evidence="3" id="KW-1185">Reference proteome</keyword>
<evidence type="ECO:0000313" key="3">
    <source>
        <dbReference type="Proteomes" id="UP000198287"/>
    </source>
</evidence>
<dbReference type="AlphaFoldDB" id="A0A226DJT8"/>
<reference evidence="2 3" key="1">
    <citation type="submission" date="2015-12" db="EMBL/GenBank/DDBJ databases">
        <title>The genome of Folsomia candida.</title>
        <authorList>
            <person name="Faddeeva A."/>
            <person name="Derks M.F."/>
            <person name="Anvar Y."/>
            <person name="Smit S."/>
            <person name="Van Straalen N."/>
            <person name="Roelofs D."/>
        </authorList>
    </citation>
    <scope>NUCLEOTIDE SEQUENCE [LARGE SCALE GENOMIC DNA]</scope>
    <source>
        <strain evidence="2 3">VU population</strain>
        <tissue evidence="2">Whole body</tissue>
    </source>
</reference>
<feature type="transmembrane region" description="Helical" evidence="1">
    <location>
        <begin position="141"/>
        <end position="165"/>
    </location>
</feature>
<keyword evidence="1" id="KW-0472">Membrane</keyword>
<proteinExistence type="predicted"/>
<keyword evidence="1" id="KW-0812">Transmembrane</keyword>
<evidence type="ECO:0000313" key="2">
    <source>
        <dbReference type="EMBL" id="OXA44446.1"/>
    </source>
</evidence>
<name>A0A226DJT8_FOLCA</name>
<feature type="transmembrane region" description="Helical" evidence="1">
    <location>
        <begin position="283"/>
        <end position="303"/>
    </location>
</feature>
<dbReference type="Proteomes" id="UP000198287">
    <property type="component" value="Unassembled WGS sequence"/>
</dbReference>
<gene>
    <name evidence="2" type="ORF">Fcan01_20486</name>
</gene>
<evidence type="ECO:0008006" key="4">
    <source>
        <dbReference type="Google" id="ProtNLM"/>
    </source>
</evidence>
<accession>A0A226DJT8</accession>
<evidence type="ECO:0000256" key="1">
    <source>
        <dbReference type="SAM" id="Phobius"/>
    </source>
</evidence>
<feature type="transmembrane region" description="Helical" evidence="1">
    <location>
        <begin position="315"/>
        <end position="336"/>
    </location>
</feature>
<comment type="caution">
    <text evidence="2">The sequence shown here is derived from an EMBL/GenBank/DDBJ whole genome shotgun (WGS) entry which is preliminary data.</text>
</comment>
<sequence>MQISNLTKIIPSLGPFLALQRFTILAEYLYHQQISWSRESWIPRPTKRRLLYKWYSLSFLLLVTAVILGYMGFGEFLISGQENMTMGSRVMLALFILGDVTGTGLIFSYVGKVDEICYIIASVQNLSGMIQRGSSTTRVGIVLHGFITGLIVFPMCVCFIPLLEYKMDPTYFWFRNITFLPYSAEILIRILIIFFVVLHGSVLIYSSSIYLIWAVLCFNDCLNNANLLGITNTADLKSVHDVFLRLKVVRRIAKVFTKFSSSLRKYRQLQIVTALVNNLLKNVILVLVGIMMIGSIVSGYILIKLRRQAPYSLIFFAVFTLTLIVVSIHLLFPLVIDATKKSNIFIRFWQLQNISDYRKKQLKSCRLLEFRVGSFHVVDGSSRANLMYVIVYYTVTFVISKD</sequence>
<keyword evidence="1" id="KW-1133">Transmembrane helix</keyword>
<organism evidence="2 3">
    <name type="scientific">Folsomia candida</name>
    <name type="common">Springtail</name>
    <dbReference type="NCBI Taxonomy" id="158441"/>
    <lineage>
        <taxon>Eukaryota</taxon>
        <taxon>Metazoa</taxon>
        <taxon>Ecdysozoa</taxon>
        <taxon>Arthropoda</taxon>
        <taxon>Hexapoda</taxon>
        <taxon>Collembola</taxon>
        <taxon>Entomobryomorpha</taxon>
        <taxon>Isotomoidea</taxon>
        <taxon>Isotomidae</taxon>
        <taxon>Proisotominae</taxon>
        <taxon>Folsomia</taxon>
    </lineage>
</organism>
<dbReference type="EMBL" id="LNIX01000019">
    <property type="protein sequence ID" value="OXA44446.1"/>
    <property type="molecule type" value="Genomic_DNA"/>
</dbReference>
<feature type="transmembrane region" description="Helical" evidence="1">
    <location>
        <begin position="54"/>
        <end position="78"/>
    </location>
</feature>